<proteinExistence type="predicted"/>
<dbReference type="EMBL" id="JAIQCV010000002">
    <property type="protein sequence ID" value="KAH1123258.1"/>
    <property type="molecule type" value="Genomic_DNA"/>
</dbReference>
<feature type="domain" description="DDE Tnp4" evidence="3">
    <location>
        <begin position="6"/>
        <end position="74"/>
    </location>
</feature>
<name>A0A9D4AJW9_9ROSI</name>
<comment type="caution">
    <text evidence="4">The sequence shown here is derived from an EMBL/GenBank/DDBJ whole genome shotgun (WGS) entry which is preliminary data.</text>
</comment>
<dbReference type="Proteomes" id="UP000828251">
    <property type="component" value="Unassembled WGS sequence"/>
</dbReference>
<evidence type="ECO:0000256" key="2">
    <source>
        <dbReference type="ARBA" id="ARBA00022723"/>
    </source>
</evidence>
<organism evidence="4 5">
    <name type="scientific">Gossypium stocksii</name>
    <dbReference type="NCBI Taxonomy" id="47602"/>
    <lineage>
        <taxon>Eukaryota</taxon>
        <taxon>Viridiplantae</taxon>
        <taxon>Streptophyta</taxon>
        <taxon>Embryophyta</taxon>
        <taxon>Tracheophyta</taxon>
        <taxon>Spermatophyta</taxon>
        <taxon>Magnoliopsida</taxon>
        <taxon>eudicotyledons</taxon>
        <taxon>Gunneridae</taxon>
        <taxon>Pentapetalae</taxon>
        <taxon>rosids</taxon>
        <taxon>malvids</taxon>
        <taxon>Malvales</taxon>
        <taxon>Malvaceae</taxon>
        <taxon>Malvoideae</taxon>
        <taxon>Gossypium</taxon>
    </lineage>
</organism>
<reference evidence="4 5" key="1">
    <citation type="journal article" date="2021" name="Plant Biotechnol. J.">
        <title>Multi-omics assisted identification of the key and species-specific regulatory components of drought-tolerant mechanisms in Gossypium stocksii.</title>
        <authorList>
            <person name="Yu D."/>
            <person name="Ke L."/>
            <person name="Zhang D."/>
            <person name="Wu Y."/>
            <person name="Sun Y."/>
            <person name="Mei J."/>
            <person name="Sun J."/>
            <person name="Sun Y."/>
        </authorList>
    </citation>
    <scope>NUCLEOTIDE SEQUENCE [LARGE SCALE GENOMIC DNA]</scope>
    <source>
        <strain evidence="5">cv. E1</strain>
        <tissue evidence="4">Leaf</tissue>
    </source>
</reference>
<dbReference type="OrthoDB" id="991504at2759"/>
<evidence type="ECO:0000259" key="3">
    <source>
        <dbReference type="Pfam" id="PF13359"/>
    </source>
</evidence>
<dbReference type="InterPro" id="IPR027806">
    <property type="entry name" value="HARBI1_dom"/>
</dbReference>
<evidence type="ECO:0000256" key="1">
    <source>
        <dbReference type="ARBA" id="ARBA00001968"/>
    </source>
</evidence>
<sequence length="132" mass="15350">MVCKIEGKYYLANARYGIQNGYITPYRGVRYHLKEFSAQGPKNAKELFNIRHSSLRITTEHVFGILKKQFRILDAEPFWNFQTQAEEAQNGNKLCNTFKAISINRVAEAISERFQVQCDAKHVENHLRTVKN</sequence>
<evidence type="ECO:0000313" key="5">
    <source>
        <dbReference type="Proteomes" id="UP000828251"/>
    </source>
</evidence>
<keyword evidence="5" id="KW-1185">Reference proteome</keyword>
<comment type="cofactor">
    <cofactor evidence="1">
        <name>a divalent metal cation</name>
        <dbReference type="ChEBI" id="CHEBI:60240"/>
    </cofactor>
</comment>
<dbReference type="GO" id="GO:0046872">
    <property type="term" value="F:metal ion binding"/>
    <property type="evidence" value="ECO:0007669"/>
    <property type="project" value="UniProtKB-KW"/>
</dbReference>
<gene>
    <name evidence="4" type="ORF">J1N35_006418</name>
</gene>
<evidence type="ECO:0000313" key="4">
    <source>
        <dbReference type="EMBL" id="KAH1123258.1"/>
    </source>
</evidence>
<accession>A0A9D4AJW9</accession>
<keyword evidence="2" id="KW-0479">Metal-binding</keyword>
<dbReference type="AlphaFoldDB" id="A0A9D4AJW9"/>
<dbReference type="Pfam" id="PF13359">
    <property type="entry name" value="DDE_Tnp_4"/>
    <property type="match status" value="1"/>
</dbReference>
<protein>
    <recommendedName>
        <fullName evidence="3">DDE Tnp4 domain-containing protein</fullName>
    </recommendedName>
</protein>